<keyword evidence="6" id="KW-0408">Iron</keyword>
<reference evidence="10 11" key="1">
    <citation type="submission" date="2020-07" db="EMBL/GenBank/DDBJ databases">
        <title>Sequencing the genomes of 1000 actinobacteria strains.</title>
        <authorList>
            <person name="Klenk H.-P."/>
        </authorList>
    </citation>
    <scope>NUCLEOTIDE SEQUENCE [LARGE SCALE GENOMIC DNA]</scope>
    <source>
        <strain evidence="10 11">DSM 102047</strain>
    </source>
</reference>
<feature type="domain" description="Aminotransferase class V" evidence="9">
    <location>
        <begin position="2"/>
        <end position="366"/>
    </location>
</feature>
<evidence type="ECO:0000256" key="4">
    <source>
        <dbReference type="ARBA" id="ARBA00022723"/>
    </source>
</evidence>
<protein>
    <submittedName>
        <fullName evidence="10">Cysteine desulfurase</fullName>
        <ecNumber evidence="10">2.8.1.7</ecNumber>
    </submittedName>
</protein>
<dbReference type="Proteomes" id="UP000521748">
    <property type="component" value="Unassembled WGS sequence"/>
</dbReference>
<dbReference type="InterPro" id="IPR000192">
    <property type="entry name" value="Aminotrans_V_dom"/>
</dbReference>
<comment type="similarity">
    <text evidence="2">Belongs to the class-V pyridoxal-phosphate-dependent aminotransferase family. NifS/IscS subfamily.</text>
</comment>
<evidence type="ECO:0000313" key="11">
    <source>
        <dbReference type="Proteomes" id="UP000521748"/>
    </source>
</evidence>
<evidence type="ECO:0000256" key="1">
    <source>
        <dbReference type="ARBA" id="ARBA00001933"/>
    </source>
</evidence>
<accession>A0A7Y9LSC6</accession>
<dbReference type="GO" id="GO:0051536">
    <property type="term" value="F:iron-sulfur cluster binding"/>
    <property type="evidence" value="ECO:0007669"/>
    <property type="project" value="UniProtKB-KW"/>
</dbReference>
<dbReference type="PIRSF" id="PIRSF005572">
    <property type="entry name" value="NifS"/>
    <property type="match status" value="1"/>
</dbReference>
<comment type="catalytic activity">
    <reaction evidence="8">
        <text>(sulfur carrier)-H + L-cysteine = (sulfur carrier)-SH + L-alanine</text>
        <dbReference type="Rhea" id="RHEA:43892"/>
        <dbReference type="Rhea" id="RHEA-COMP:14737"/>
        <dbReference type="Rhea" id="RHEA-COMP:14739"/>
        <dbReference type="ChEBI" id="CHEBI:29917"/>
        <dbReference type="ChEBI" id="CHEBI:35235"/>
        <dbReference type="ChEBI" id="CHEBI:57972"/>
        <dbReference type="ChEBI" id="CHEBI:64428"/>
        <dbReference type="EC" id="2.8.1.7"/>
    </reaction>
</comment>
<dbReference type="InterPro" id="IPR015424">
    <property type="entry name" value="PyrdxlP-dep_Trfase"/>
</dbReference>
<dbReference type="FunFam" id="3.40.640.10:FF:000084">
    <property type="entry name" value="IscS-like cysteine desulfurase"/>
    <property type="match status" value="1"/>
</dbReference>
<keyword evidence="7" id="KW-0411">Iron-sulfur</keyword>
<dbReference type="Gene3D" id="1.10.260.50">
    <property type="match status" value="1"/>
</dbReference>
<dbReference type="Gene3D" id="3.40.640.10">
    <property type="entry name" value="Type I PLP-dependent aspartate aminotransferase-like (Major domain)"/>
    <property type="match status" value="1"/>
</dbReference>
<dbReference type="RefSeq" id="WP_179388434.1">
    <property type="nucleotide sequence ID" value="NZ_JACBYQ010000001.1"/>
</dbReference>
<dbReference type="PANTHER" id="PTHR11601">
    <property type="entry name" value="CYSTEINE DESULFURYLASE FAMILY MEMBER"/>
    <property type="match status" value="1"/>
</dbReference>
<dbReference type="SUPFAM" id="SSF53383">
    <property type="entry name" value="PLP-dependent transferases"/>
    <property type="match status" value="1"/>
</dbReference>
<organism evidence="10 11">
    <name type="scientific">Psychromicrobium silvestre</name>
    <dbReference type="NCBI Taxonomy" id="1645614"/>
    <lineage>
        <taxon>Bacteria</taxon>
        <taxon>Bacillati</taxon>
        <taxon>Actinomycetota</taxon>
        <taxon>Actinomycetes</taxon>
        <taxon>Micrococcales</taxon>
        <taxon>Micrococcaceae</taxon>
        <taxon>Psychromicrobium</taxon>
    </lineage>
</organism>
<evidence type="ECO:0000256" key="5">
    <source>
        <dbReference type="ARBA" id="ARBA00022898"/>
    </source>
</evidence>
<keyword evidence="4" id="KW-0479">Metal-binding</keyword>
<dbReference type="InterPro" id="IPR015422">
    <property type="entry name" value="PyrdxlP-dep_Trfase_small"/>
</dbReference>
<comment type="cofactor">
    <cofactor evidence="1">
        <name>pyridoxal 5'-phosphate</name>
        <dbReference type="ChEBI" id="CHEBI:597326"/>
    </cofactor>
</comment>
<evidence type="ECO:0000256" key="3">
    <source>
        <dbReference type="ARBA" id="ARBA00022679"/>
    </source>
</evidence>
<evidence type="ECO:0000256" key="8">
    <source>
        <dbReference type="ARBA" id="ARBA00050776"/>
    </source>
</evidence>
<dbReference type="InterPro" id="IPR015421">
    <property type="entry name" value="PyrdxlP-dep_Trfase_major"/>
</dbReference>
<evidence type="ECO:0000259" key="9">
    <source>
        <dbReference type="Pfam" id="PF00266"/>
    </source>
</evidence>
<dbReference type="EC" id="2.8.1.7" evidence="10"/>
<dbReference type="GO" id="GO:0046872">
    <property type="term" value="F:metal ion binding"/>
    <property type="evidence" value="ECO:0007669"/>
    <property type="project" value="UniProtKB-KW"/>
</dbReference>
<gene>
    <name evidence="10" type="ORF">FHU41_000926</name>
</gene>
<dbReference type="PANTHER" id="PTHR11601:SF34">
    <property type="entry name" value="CYSTEINE DESULFURASE"/>
    <property type="match status" value="1"/>
</dbReference>
<evidence type="ECO:0000256" key="2">
    <source>
        <dbReference type="ARBA" id="ARBA00006490"/>
    </source>
</evidence>
<comment type="caution">
    <text evidence="10">The sequence shown here is derived from an EMBL/GenBank/DDBJ whole genome shotgun (WGS) entry which is preliminary data.</text>
</comment>
<dbReference type="EMBL" id="JACBYQ010000001">
    <property type="protein sequence ID" value="NYE94705.1"/>
    <property type="molecule type" value="Genomic_DNA"/>
</dbReference>
<proteinExistence type="inferred from homology"/>
<evidence type="ECO:0000256" key="7">
    <source>
        <dbReference type="ARBA" id="ARBA00023014"/>
    </source>
</evidence>
<dbReference type="InterPro" id="IPR016454">
    <property type="entry name" value="Cysteine_dSase"/>
</dbReference>
<dbReference type="Pfam" id="PF00266">
    <property type="entry name" value="Aminotran_5"/>
    <property type="match status" value="1"/>
</dbReference>
<evidence type="ECO:0000313" key="10">
    <source>
        <dbReference type="EMBL" id="NYE94705.1"/>
    </source>
</evidence>
<keyword evidence="5" id="KW-0663">Pyridoxal phosphate</keyword>
<keyword evidence="3 10" id="KW-0808">Transferase</keyword>
<sequence length="385" mass="40356">MIFLDAAATSPVRREAIEAMFPYLTGSFGNPSSHHGLGEQAAQALAAARASVAEVVHCRPGEVVFTSGGTEADNLAIKGIALARRQARPERNRILLSAIEHPAVRESAEYLVRWHGFELDLVPVDGEGQLDHEAFAALLGPRVAVASVMYANNEIGTIQALSELAALTREHRIPLHSDGVQASGWLNLDITELGLEALSLSGHKFGAPKGIGALILRSQTIVEPVIHGGGQQGGLRSGTENVAFAVAMATAIKLAEAERAEAFARVSALRDKFISTVLSRVPSAQLTGASGATRLPSNASFCFPETHGESVLLELERQSVLCSSGSACAAGSADPSAVLLAIGLPEELAQTAVRFSFTSSITEQELNDAVGALARAVEGLARYGR</sequence>
<dbReference type="AlphaFoldDB" id="A0A7Y9LSC6"/>
<keyword evidence="11" id="KW-1185">Reference proteome</keyword>
<name>A0A7Y9LSC6_9MICC</name>
<evidence type="ECO:0000256" key="6">
    <source>
        <dbReference type="ARBA" id="ARBA00023004"/>
    </source>
</evidence>
<dbReference type="Gene3D" id="3.90.1150.10">
    <property type="entry name" value="Aspartate Aminotransferase, domain 1"/>
    <property type="match status" value="1"/>
</dbReference>
<dbReference type="GO" id="GO:0031071">
    <property type="term" value="F:cysteine desulfurase activity"/>
    <property type="evidence" value="ECO:0007669"/>
    <property type="project" value="UniProtKB-EC"/>
</dbReference>